<feature type="non-terminal residue" evidence="3">
    <location>
        <position position="1"/>
    </location>
</feature>
<evidence type="ECO:0000256" key="1">
    <source>
        <dbReference type="PROSITE-ProRule" id="PRU00110"/>
    </source>
</evidence>
<dbReference type="Pfam" id="PF01627">
    <property type="entry name" value="Hpt"/>
    <property type="match status" value="1"/>
</dbReference>
<organism evidence="3">
    <name type="scientific">Nitratifractor salsuginis</name>
    <dbReference type="NCBI Taxonomy" id="269261"/>
    <lineage>
        <taxon>Bacteria</taxon>
        <taxon>Pseudomonadati</taxon>
        <taxon>Campylobacterota</taxon>
        <taxon>Epsilonproteobacteria</taxon>
        <taxon>Campylobacterales</taxon>
        <taxon>Sulfurovaceae</taxon>
        <taxon>Nitratifractor</taxon>
    </lineage>
</organism>
<dbReference type="GO" id="GO:0000160">
    <property type="term" value="P:phosphorelay signal transduction system"/>
    <property type="evidence" value="ECO:0007669"/>
    <property type="project" value="InterPro"/>
</dbReference>
<dbReference type="Gene3D" id="1.20.120.160">
    <property type="entry name" value="HPT domain"/>
    <property type="match status" value="1"/>
</dbReference>
<feature type="domain" description="HPt" evidence="2">
    <location>
        <begin position="4"/>
        <end position="96"/>
    </location>
</feature>
<dbReference type="InterPro" id="IPR036641">
    <property type="entry name" value="HPT_dom_sf"/>
</dbReference>
<evidence type="ECO:0000259" key="2">
    <source>
        <dbReference type="PROSITE" id="PS50894"/>
    </source>
</evidence>
<dbReference type="AlphaFoldDB" id="A0A7V2SJX1"/>
<dbReference type="InterPro" id="IPR008207">
    <property type="entry name" value="Sig_transdc_His_kin_Hpt_dom"/>
</dbReference>
<sequence length="96" mass="11092">LNLPEDLVLEFINDFANQGHEYLPVLIDAYQKKDLDQLQKTAHMLKGAASNLRVEAMVENLYELQFDNDIERAPERIRKFAGQLMSLDNFLKQLNG</sequence>
<dbReference type="SUPFAM" id="SSF47226">
    <property type="entry name" value="Histidine-containing phosphotransfer domain, HPT domain"/>
    <property type="match status" value="1"/>
</dbReference>
<proteinExistence type="predicted"/>
<dbReference type="GO" id="GO:0004672">
    <property type="term" value="F:protein kinase activity"/>
    <property type="evidence" value="ECO:0007669"/>
    <property type="project" value="UniProtKB-ARBA"/>
</dbReference>
<comment type="caution">
    <text evidence="3">The sequence shown here is derived from an EMBL/GenBank/DDBJ whole genome shotgun (WGS) entry which is preliminary data.</text>
</comment>
<name>A0A7V2SJX1_9BACT</name>
<dbReference type="PROSITE" id="PS50894">
    <property type="entry name" value="HPT"/>
    <property type="match status" value="1"/>
</dbReference>
<keyword evidence="1" id="KW-0597">Phosphoprotein</keyword>
<accession>A0A7V2SJX1</accession>
<gene>
    <name evidence="3" type="ORF">ENJ74_02995</name>
</gene>
<reference evidence="3" key="1">
    <citation type="journal article" date="2020" name="mSystems">
        <title>Genome- and Community-Level Interaction Insights into Carbon Utilization and Element Cycling Functions of Hydrothermarchaeota in Hydrothermal Sediment.</title>
        <authorList>
            <person name="Zhou Z."/>
            <person name="Liu Y."/>
            <person name="Xu W."/>
            <person name="Pan J."/>
            <person name="Luo Z.H."/>
            <person name="Li M."/>
        </authorList>
    </citation>
    <scope>NUCLEOTIDE SEQUENCE [LARGE SCALE GENOMIC DNA]</scope>
    <source>
        <strain evidence="3">HyVt-513</strain>
    </source>
</reference>
<feature type="modified residue" description="Phosphohistidine" evidence="1">
    <location>
        <position position="43"/>
    </location>
</feature>
<dbReference type="EMBL" id="DRNO01000201">
    <property type="protein sequence ID" value="HFC03820.1"/>
    <property type="molecule type" value="Genomic_DNA"/>
</dbReference>
<evidence type="ECO:0000313" key="3">
    <source>
        <dbReference type="EMBL" id="HFC03820.1"/>
    </source>
</evidence>
<protein>
    <submittedName>
        <fullName evidence="3">Hpt domain-containing protein</fullName>
    </submittedName>
</protein>
<dbReference type="Proteomes" id="UP000885722">
    <property type="component" value="Unassembled WGS sequence"/>
</dbReference>